<evidence type="ECO:0000313" key="1">
    <source>
        <dbReference type="EMBL" id="PQB08006.1"/>
    </source>
</evidence>
<keyword evidence="2" id="KW-1185">Reference proteome</keyword>
<reference evidence="1 2" key="1">
    <citation type="submission" date="2016-11" db="EMBL/GenBank/DDBJ databases">
        <title>Trade-off between light-utilization and light-protection in marine flavobacteria.</title>
        <authorList>
            <person name="Kumagai Y."/>
        </authorList>
    </citation>
    <scope>NUCLEOTIDE SEQUENCE [LARGE SCALE GENOMIC DNA]</scope>
    <source>
        <strain evidence="1 2">ATCC 700397</strain>
    </source>
</reference>
<protein>
    <submittedName>
        <fullName evidence="1">Uncharacterized protein</fullName>
    </submittedName>
</protein>
<gene>
    <name evidence="1" type="ORF">BST83_13225</name>
</gene>
<dbReference type="RefSeq" id="WP_104810208.1">
    <property type="nucleotide sequence ID" value="NZ_MQUA01000013.1"/>
</dbReference>
<name>A0A2S7KZI4_9FLAO</name>
<accession>A0A2S7KZI4</accession>
<dbReference type="Proteomes" id="UP000239522">
    <property type="component" value="Unassembled WGS sequence"/>
</dbReference>
<dbReference type="AlphaFoldDB" id="A0A2S7KZI4"/>
<sequence>MNQVIQEESKKANISLELVMATAIDLKEIDYIKELPNDEFKPVYKIKKNMPFWIKSMVNNEIETKCYFLDDHTNQKDLKIFLDAGRIFIHHKFKKL</sequence>
<proteinExistence type="predicted"/>
<dbReference type="OrthoDB" id="9870072at2"/>
<evidence type="ECO:0000313" key="2">
    <source>
        <dbReference type="Proteomes" id="UP000239522"/>
    </source>
</evidence>
<comment type="caution">
    <text evidence="1">The sequence shown here is derived from an EMBL/GenBank/DDBJ whole genome shotgun (WGS) entry which is preliminary data.</text>
</comment>
<dbReference type="EMBL" id="MQUA01000013">
    <property type="protein sequence ID" value="PQB08006.1"/>
    <property type="molecule type" value="Genomic_DNA"/>
</dbReference>
<organism evidence="1 2">
    <name type="scientific">Polaribacter filamentus</name>
    <dbReference type="NCBI Taxonomy" id="53483"/>
    <lineage>
        <taxon>Bacteria</taxon>
        <taxon>Pseudomonadati</taxon>
        <taxon>Bacteroidota</taxon>
        <taxon>Flavobacteriia</taxon>
        <taxon>Flavobacteriales</taxon>
        <taxon>Flavobacteriaceae</taxon>
    </lineage>
</organism>